<dbReference type="SUPFAM" id="SSF48452">
    <property type="entry name" value="TPR-like"/>
    <property type="match status" value="1"/>
</dbReference>
<accession>A0A1F7SFQ4</accession>
<dbReference type="STRING" id="1817883.A3G31_06515"/>
<comment type="caution">
    <text evidence="1">The sequence shown here is derived from an EMBL/GenBank/DDBJ whole genome shotgun (WGS) entry which is preliminary data.</text>
</comment>
<sequence>MERLKMKNTKLPDYKEKQRLVFMSQVSGETLAEYGDNCFAKGRYDDAVDFYEKASNKTGLKKIADLAVEEGDLFLYKKVFRFLGEEQISPETANRIGARAFDLGKYSFAKKAFEIAGNEDMINKISINTEGENFVKA</sequence>
<reference evidence="1 2" key="1">
    <citation type="journal article" date="2016" name="Nat. Commun.">
        <title>Thousands of microbial genomes shed light on interconnected biogeochemical processes in an aquifer system.</title>
        <authorList>
            <person name="Anantharaman K."/>
            <person name="Brown C.T."/>
            <person name="Hug L.A."/>
            <person name="Sharon I."/>
            <person name="Castelle C.J."/>
            <person name="Probst A.J."/>
            <person name="Thomas B.C."/>
            <person name="Singh A."/>
            <person name="Wilkins M.J."/>
            <person name="Karaoz U."/>
            <person name="Brodie E.L."/>
            <person name="Williams K.H."/>
            <person name="Hubbard S.S."/>
            <person name="Banfield J.F."/>
        </authorList>
    </citation>
    <scope>NUCLEOTIDE SEQUENCE [LARGE SCALE GENOMIC DNA]</scope>
</reference>
<evidence type="ECO:0000313" key="2">
    <source>
        <dbReference type="Proteomes" id="UP000178082"/>
    </source>
</evidence>
<name>A0A1F7SFQ4_9BACT</name>
<dbReference type="Proteomes" id="UP000178082">
    <property type="component" value="Unassembled WGS sequence"/>
</dbReference>
<dbReference type="Gene3D" id="1.25.40.10">
    <property type="entry name" value="Tetratricopeptide repeat domain"/>
    <property type="match status" value="1"/>
</dbReference>
<gene>
    <name evidence="1" type="ORF">A3G31_06515</name>
</gene>
<dbReference type="InterPro" id="IPR011990">
    <property type="entry name" value="TPR-like_helical_dom_sf"/>
</dbReference>
<proteinExistence type="predicted"/>
<dbReference type="EMBL" id="MGDI01000033">
    <property type="protein sequence ID" value="OGL52068.1"/>
    <property type="molecule type" value="Genomic_DNA"/>
</dbReference>
<evidence type="ECO:0000313" key="1">
    <source>
        <dbReference type="EMBL" id="OGL52068.1"/>
    </source>
</evidence>
<protein>
    <submittedName>
        <fullName evidence="1">Uncharacterized protein</fullName>
    </submittedName>
</protein>
<organism evidence="1 2">
    <name type="scientific">Candidatus Schekmanbacteria bacterium RIFCSPLOWO2_12_FULL_38_15</name>
    <dbReference type="NCBI Taxonomy" id="1817883"/>
    <lineage>
        <taxon>Bacteria</taxon>
        <taxon>Candidatus Schekmaniibacteriota</taxon>
    </lineage>
</organism>
<dbReference type="AlphaFoldDB" id="A0A1F7SFQ4"/>